<dbReference type="Proteomes" id="UP000295705">
    <property type="component" value="Unassembled WGS sequence"/>
</dbReference>
<dbReference type="AlphaFoldDB" id="A0A4V3DAQ8"/>
<sequence length="321" mass="33172">MTPRAPSAVPPGMPAHLWEAAKRDVRGVIPDWLRSAQENGADAPAHIREVARRAAKAGAGLGMAIAVGTSVEAAASETGGAPVVDGATVATVAHTTPDVPPAGDAPSLAESFRVLDPHGVGDGWLTVEMYQDVVVNEGADALYNVDAFQYLVISDDDGRNYVFKEHHHAAVPEPPASETDLLIHERGQVHVVENSDGSFSVDTVSYDRSVNGLSEPAPESGLGDEAPPDTPPDDTSDDHGWRPPVGPAPVPAPSVDVPTTAQAPEPIHDVLDAPDPHADGDVPGEHGDTTGAPDAHVGGHDTHDTHDDAGNDPPDASELAV</sequence>
<dbReference type="RefSeq" id="WP_133826169.1">
    <property type="nucleotide sequence ID" value="NZ_BAABHR010000038.1"/>
</dbReference>
<gene>
    <name evidence="2" type="ORF">EV188_102870</name>
</gene>
<evidence type="ECO:0000313" key="2">
    <source>
        <dbReference type="EMBL" id="TDQ63213.1"/>
    </source>
</evidence>
<reference evidence="2 3" key="1">
    <citation type="submission" date="2019-03" db="EMBL/GenBank/DDBJ databases">
        <title>Genomic Encyclopedia of Type Strains, Phase IV (KMG-IV): sequencing the most valuable type-strain genomes for metagenomic binning, comparative biology and taxonomic classification.</title>
        <authorList>
            <person name="Goeker M."/>
        </authorList>
    </citation>
    <scope>NUCLEOTIDE SEQUENCE [LARGE SCALE GENOMIC DNA]</scope>
    <source>
        <strain evidence="2 3">DSM 45775</strain>
    </source>
</reference>
<keyword evidence="3" id="KW-1185">Reference proteome</keyword>
<accession>A0A4V3DAQ8</accession>
<proteinExistence type="predicted"/>
<dbReference type="OrthoDB" id="9849910at2"/>
<evidence type="ECO:0000256" key="1">
    <source>
        <dbReference type="SAM" id="MobiDB-lite"/>
    </source>
</evidence>
<organism evidence="2 3">
    <name type="scientific">Actinomycetospora succinea</name>
    <dbReference type="NCBI Taxonomy" id="663603"/>
    <lineage>
        <taxon>Bacteria</taxon>
        <taxon>Bacillati</taxon>
        <taxon>Actinomycetota</taxon>
        <taxon>Actinomycetes</taxon>
        <taxon>Pseudonocardiales</taxon>
        <taxon>Pseudonocardiaceae</taxon>
        <taxon>Actinomycetospora</taxon>
    </lineage>
</organism>
<protein>
    <submittedName>
        <fullName evidence="2">Uncharacterized protein</fullName>
    </submittedName>
</protein>
<evidence type="ECO:0000313" key="3">
    <source>
        <dbReference type="Proteomes" id="UP000295705"/>
    </source>
</evidence>
<comment type="caution">
    <text evidence="2">The sequence shown here is derived from an EMBL/GenBank/DDBJ whole genome shotgun (WGS) entry which is preliminary data.</text>
</comment>
<dbReference type="EMBL" id="SNYO01000002">
    <property type="protein sequence ID" value="TDQ63213.1"/>
    <property type="molecule type" value="Genomic_DNA"/>
</dbReference>
<name>A0A4V3DAQ8_9PSEU</name>
<feature type="compositionally biased region" description="Basic and acidic residues" evidence="1">
    <location>
        <begin position="266"/>
        <end position="288"/>
    </location>
</feature>
<feature type="region of interest" description="Disordered" evidence="1">
    <location>
        <begin position="209"/>
        <end position="321"/>
    </location>
</feature>
<feature type="compositionally biased region" description="Basic and acidic residues" evidence="1">
    <location>
        <begin position="297"/>
        <end position="309"/>
    </location>
</feature>